<evidence type="ECO:0000313" key="1">
    <source>
        <dbReference type="EMBL" id="MBP2191494.1"/>
    </source>
</evidence>
<evidence type="ECO:0000313" key="2">
    <source>
        <dbReference type="Proteomes" id="UP001519325"/>
    </source>
</evidence>
<dbReference type="EMBL" id="JAGGMR010000001">
    <property type="protein sequence ID" value="MBP2191494.1"/>
    <property type="molecule type" value="Genomic_DNA"/>
</dbReference>
<proteinExistence type="predicted"/>
<reference evidence="1 2" key="1">
    <citation type="submission" date="2021-03" db="EMBL/GenBank/DDBJ databases">
        <title>Sequencing the genomes of 1000 actinobacteria strains.</title>
        <authorList>
            <person name="Klenk H.-P."/>
        </authorList>
    </citation>
    <scope>NUCLEOTIDE SEQUENCE [LARGE SCALE GENOMIC DNA]</scope>
    <source>
        <strain evidence="1 2">DSM 45516</strain>
    </source>
</reference>
<accession>A0ABS4QIG7</accession>
<gene>
    <name evidence="1" type="ORF">BJ987_004395</name>
</gene>
<sequence>MNEITVSSAGTFVALCWTDQIYKHTADSKPSYVAD</sequence>
<comment type="caution">
    <text evidence="1">The sequence shown here is derived from an EMBL/GenBank/DDBJ whole genome shotgun (WGS) entry which is preliminary data.</text>
</comment>
<protein>
    <submittedName>
        <fullName evidence="1">Uncharacterized protein</fullName>
    </submittedName>
</protein>
<dbReference type="Proteomes" id="UP001519325">
    <property type="component" value="Unassembled WGS sequence"/>
</dbReference>
<organism evidence="1 2">
    <name type="scientific">Nocardia goodfellowii</name>
    <dbReference type="NCBI Taxonomy" id="882446"/>
    <lineage>
        <taxon>Bacteria</taxon>
        <taxon>Bacillati</taxon>
        <taxon>Actinomycetota</taxon>
        <taxon>Actinomycetes</taxon>
        <taxon>Mycobacteriales</taxon>
        <taxon>Nocardiaceae</taxon>
        <taxon>Nocardia</taxon>
    </lineage>
</organism>
<keyword evidence="2" id="KW-1185">Reference proteome</keyword>
<name>A0ABS4QIG7_9NOCA</name>